<accession>A0A938WPK8</accession>
<comment type="caution">
    <text evidence="1">The sequence shown here is derived from an EMBL/GenBank/DDBJ whole genome shotgun (WGS) entry which is preliminary data.</text>
</comment>
<reference evidence="1 2" key="1">
    <citation type="journal article" date="2021" name="Sci. Rep.">
        <title>The distribution of antibiotic resistance genes in chicken gut microbiota commensals.</title>
        <authorList>
            <person name="Juricova H."/>
            <person name="Matiasovicova J."/>
            <person name="Kubasova T."/>
            <person name="Cejkova D."/>
            <person name="Rychlik I."/>
        </authorList>
    </citation>
    <scope>NUCLEOTIDE SEQUENCE [LARGE SCALE GENOMIC DNA]</scope>
    <source>
        <strain evidence="1 2">An819</strain>
    </source>
</reference>
<organism evidence="1 2">
    <name type="scientific">Marseilla massiliensis</name>
    <dbReference type="NCBI Taxonomy" id="1841864"/>
    <lineage>
        <taxon>Bacteria</taxon>
        <taxon>Pseudomonadati</taxon>
        <taxon>Bacteroidota</taxon>
        <taxon>Bacteroidia</taxon>
        <taxon>Bacteroidales</taxon>
        <taxon>Prevotellaceae</taxon>
        <taxon>Marseilla</taxon>
    </lineage>
</organism>
<dbReference type="Proteomes" id="UP000764045">
    <property type="component" value="Unassembled WGS sequence"/>
</dbReference>
<gene>
    <name evidence="1" type="ORF">H6B30_13015</name>
</gene>
<evidence type="ECO:0000313" key="1">
    <source>
        <dbReference type="EMBL" id="MBM6662661.1"/>
    </source>
</evidence>
<evidence type="ECO:0000313" key="2">
    <source>
        <dbReference type="Proteomes" id="UP000764045"/>
    </source>
</evidence>
<dbReference type="RefSeq" id="WP_205111287.1">
    <property type="nucleotide sequence ID" value="NZ_JACJJL010000026.1"/>
</dbReference>
<dbReference type="Pfam" id="PF12668">
    <property type="entry name" value="DUF3791"/>
    <property type="match status" value="1"/>
</dbReference>
<protein>
    <submittedName>
        <fullName evidence="1">DUF3791 domain-containing protein</fullName>
    </submittedName>
</protein>
<dbReference type="AlphaFoldDB" id="A0A938WPK8"/>
<keyword evidence="2" id="KW-1185">Reference proteome</keyword>
<proteinExistence type="predicted"/>
<sequence>MDTNYADNETYRRIHFAVMAIESGARKLGISGKEMHDRLRKQGLIHRRLIKRYEDLHTQSLDWVADDISETLLNWEAEV</sequence>
<dbReference type="InterPro" id="IPR024269">
    <property type="entry name" value="DUF3791"/>
</dbReference>
<name>A0A938WPK8_9BACT</name>
<dbReference type="EMBL" id="JACJJL010000026">
    <property type="protein sequence ID" value="MBM6662661.1"/>
    <property type="molecule type" value="Genomic_DNA"/>
</dbReference>